<sequence length="146" mass="15615">MRGGVAPLVDGPVDHCLETENLVAIRERDAVDTRPQDELGHPAPGTVLVEHRLLDHGHLENRVIGRTVDFGDEVVTVARGRTIYCIGHEGTPDWNGGATPTIEVGKDLIAPVGQRVTGCDGSVTHATPVAPVLDEEIPAKLRELLV</sequence>
<comment type="caution">
    <text evidence="1">The sequence shown here is derived from an EMBL/GenBank/DDBJ whole genome shotgun (WGS) entry which is preliminary data.</text>
</comment>
<name>A0ABN2J4K9_9ACTN</name>
<evidence type="ECO:0000313" key="1">
    <source>
        <dbReference type="EMBL" id="GAA1717876.1"/>
    </source>
</evidence>
<dbReference type="Proteomes" id="UP001500383">
    <property type="component" value="Unassembled WGS sequence"/>
</dbReference>
<dbReference type="EMBL" id="BAAAQG010000015">
    <property type="protein sequence ID" value="GAA1717876.1"/>
    <property type="molecule type" value="Genomic_DNA"/>
</dbReference>
<keyword evidence="2" id="KW-1185">Reference proteome</keyword>
<evidence type="ECO:0000313" key="2">
    <source>
        <dbReference type="Proteomes" id="UP001500383"/>
    </source>
</evidence>
<protein>
    <submittedName>
        <fullName evidence="1">Uncharacterized protein</fullName>
    </submittedName>
</protein>
<reference evidence="2" key="1">
    <citation type="journal article" date="2019" name="Int. J. Syst. Evol. Microbiol.">
        <title>The Global Catalogue of Microorganisms (GCM) 10K type strain sequencing project: providing services to taxonomists for standard genome sequencing and annotation.</title>
        <authorList>
            <consortium name="The Broad Institute Genomics Platform"/>
            <consortium name="The Broad Institute Genome Sequencing Center for Infectious Disease"/>
            <person name="Wu L."/>
            <person name="Ma J."/>
        </authorList>
    </citation>
    <scope>NUCLEOTIDE SEQUENCE [LARGE SCALE GENOMIC DNA]</scope>
    <source>
        <strain evidence="2">JCM 16002</strain>
    </source>
</reference>
<organism evidence="1 2">
    <name type="scientific">Dietzia cercidiphylli</name>
    <dbReference type="NCBI Taxonomy" id="498199"/>
    <lineage>
        <taxon>Bacteria</taxon>
        <taxon>Bacillati</taxon>
        <taxon>Actinomycetota</taxon>
        <taxon>Actinomycetes</taxon>
        <taxon>Mycobacteriales</taxon>
        <taxon>Dietziaceae</taxon>
        <taxon>Dietzia</taxon>
    </lineage>
</organism>
<accession>A0ABN2J4K9</accession>
<gene>
    <name evidence="1" type="ORF">GCM10009831_29910</name>
</gene>
<proteinExistence type="predicted"/>